<dbReference type="EMBL" id="JAANOH010000001">
    <property type="protein sequence ID" value="MCZ2474610.1"/>
    <property type="molecule type" value="Genomic_DNA"/>
</dbReference>
<evidence type="ECO:0000313" key="1">
    <source>
        <dbReference type="EMBL" id="MCZ2474610.1"/>
    </source>
</evidence>
<protein>
    <submittedName>
        <fullName evidence="1">Uncharacterized protein</fullName>
    </submittedName>
</protein>
<keyword evidence="2" id="KW-1185">Reference proteome</keyword>
<dbReference type="RefSeq" id="WP_269009595.1">
    <property type="nucleotide sequence ID" value="NZ_JAANOH010000001.1"/>
</dbReference>
<accession>A0ABT4JE91</accession>
<name>A0ABT4JE91_9BACT</name>
<dbReference type="Proteomes" id="UP001321186">
    <property type="component" value="Unassembled WGS sequence"/>
</dbReference>
<sequence length="52" mass="5844">MNDKDQIKLEKKSNETKEKRVWLSPEISEWVSENLGLNYGVGIDGGAKSYGT</sequence>
<comment type="caution">
    <text evidence="1">The sequence shown here is derived from an EMBL/GenBank/DDBJ whole genome shotgun (WGS) entry which is preliminary data.</text>
</comment>
<organism evidence="1 2">
    <name type="scientific">Aquirufa ecclesiirivi</name>
    <dbReference type="NCBI Taxonomy" id="2715124"/>
    <lineage>
        <taxon>Bacteria</taxon>
        <taxon>Pseudomonadati</taxon>
        <taxon>Bacteroidota</taxon>
        <taxon>Cytophagia</taxon>
        <taxon>Cytophagales</taxon>
        <taxon>Flectobacillaceae</taxon>
        <taxon>Aquirufa</taxon>
    </lineage>
</organism>
<evidence type="ECO:0000313" key="2">
    <source>
        <dbReference type="Proteomes" id="UP001321186"/>
    </source>
</evidence>
<gene>
    <name evidence="1" type="ORF">G9H61_04085</name>
</gene>
<proteinExistence type="predicted"/>
<reference evidence="1 2" key="1">
    <citation type="submission" date="2020-03" db="EMBL/GenBank/DDBJ databases">
        <authorList>
            <person name="Pitt A."/>
            <person name="Hahn M.W."/>
        </authorList>
    </citation>
    <scope>NUCLEOTIDE SEQUENCE [LARGE SCALE GENOMIC DNA]</scope>
    <source>
        <strain evidence="1 2">5A-MARBSE</strain>
    </source>
</reference>